<keyword evidence="1" id="KW-1133">Transmembrane helix</keyword>
<evidence type="ECO:0000313" key="3">
    <source>
        <dbReference type="RefSeq" id="XP_019101067.1"/>
    </source>
</evidence>
<keyword evidence="1" id="KW-0472">Membrane</keyword>
<feature type="transmembrane region" description="Helical" evidence="1">
    <location>
        <begin position="12"/>
        <end position="35"/>
    </location>
</feature>
<keyword evidence="2" id="KW-1185">Reference proteome</keyword>
<protein>
    <submittedName>
        <fullName evidence="3">Uncharacterized protein LOC104786588</fullName>
    </submittedName>
</protein>
<dbReference type="GeneID" id="104786588"/>
<gene>
    <name evidence="3" type="primary">LOC104786588</name>
</gene>
<dbReference type="RefSeq" id="XP_019101067.1">
    <property type="nucleotide sequence ID" value="XM_019245522.1"/>
</dbReference>
<proteinExistence type="predicted"/>
<feature type="transmembrane region" description="Helical" evidence="1">
    <location>
        <begin position="182"/>
        <end position="203"/>
    </location>
</feature>
<name>A0ABM1RPX9_CAMSA</name>
<evidence type="ECO:0000256" key="1">
    <source>
        <dbReference type="SAM" id="Phobius"/>
    </source>
</evidence>
<reference evidence="2" key="1">
    <citation type="journal article" date="2014" name="Nat. Commun.">
        <title>The emerging biofuel crop Camelina sativa retains a highly undifferentiated hexaploid genome structure.</title>
        <authorList>
            <person name="Kagale S."/>
            <person name="Koh C."/>
            <person name="Nixon J."/>
            <person name="Bollina V."/>
            <person name="Clarke W.E."/>
            <person name="Tuteja R."/>
            <person name="Spillane C."/>
            <person name="Robinson S.J."/>
            <person name="Links M.G."/>
            <person name="Clarke C."/>
            <person name="Higgins E.E."/>
            <person name="Huebert T."/>
            <person name="Sharpe A.G."/>
            <person name="Parkin I.A."/>
        </authorList>
    </citation>
    <scope>NUCLEOTIDE SEQUENCE [LARGE SCALE GENOMIC DNA]</scope>
    <source>
        <strain evidence="2">cv. DH55</strain>
    </source>
</reference>
<organism evidence="2 3">
    <name type="scientific">Camelina sativa</name>
    <name type="common">False flax</name>
    <name type="synonym">Myagrum sativum</name>
    <dbReference type="NCBI Taxonomy" id="90675"/>
    <lineage>
        <taxon>Eukaryota</taxon>
        <taxon>Viridiplantae</taxon>
        <taxon>Streptophyta</taxon>
        <taxon>Embryophyta</taxon>
        <taxon>Tracheophyta</taxon>
        <taxon>Spermatophyta</taxon>
        <taxon>Magnoliopsida</taxon>
        <taxon>eudicotyledons</taxon>
        <taxon>Gunneridae</taxon>
        <taxon>Pentapetalae</taxon>
        <taxon>rosids</taxon>
        <taxon>malvids</taxon>
        <taxon>Brassicales</taxon>
        <taxon>Brassicaceae</taxon>
        <taxon>Camelineae</taxon>
        <taxon>Camelina</taxon>
    </lineage>
</organism>
<accession>A0ABM1RPX9</accession>
<keyword evidence="1" id="KW-0812">Transmembrane</keyword>
<evidence type="ECO:0000313" key="2">
    <source>
        <dbReference type="Proteomes" id="UP000694864"/>
    </source>
</evidence>
<sequence length="216" mass="24551">MSELSGLCLLEILFVQIFLFSLLLYLALFSTIHILRSYMLFSDQLIYACEIARVLFKVLELLSKDVPLTFGSLEAYTEVKQLAKIFRLYNIIPQFDNNENHSIRRLPELQTAINALNHHPWSAPTHENKRDEEIILGMLEQVDNPSASGSHERPACQESEPAIPEMETADKPAQLSIQVPELLIFLFSVHVLIFLVLFVVFIINLCAEPNNQNGAV</sequence>
<reference evidence="3" key="2">
    <citation type="submission" date="2025-08" db="UniProtKB">
        <authorList>
            <consortium name="RefSeq"/>
        </authorList>
    </citation>
    <scope>IDENTIFICATION</scope>
    <source>
        <tissue evidence="3">Leaf</tissue>
    </source>
</reference>
<dbReference type="Proteomes" id="UP000694864">
    <property type="component" value="Chromosome 5"/>
</dbReference>